<keyword evidence="5" id="KW-0804">Transcription</keyword>
<dbReference type="Pfam" id="PF00486">
    <property type="entry name" value="Trans_reg_C"/>
    <property type="match status" value="1"/>
</dbReference>
<evidence type="ECO:0000259" key="8">
    <source>
        <dbReference type="PROSITE" id="PS50110"/>
    </source>
</evidence>
<evidence type="ECO:0000259" key="9">
    <source>
        <dbReference type="PROSITE" id="PS51755"/>
    </source>
</evidence>
<dbReference type="InterPro" id="IPR001789">
    <property type="entry name" value="Sig_transdc_resp-reg_receiver"/>
</dbReference>
<accession>A0ABT0GZ14</accession>
<dbReference type="Gene3D" id="6.10.250.690">
    <property type="match status" value="1"/>
</dbReference>
<keyword evidence="2" id="KW-0902">Two-component regulatory system</keyword>
<name>A0ABT0GZ14_9HYPH</name>
<comment type="caution">
    <text evidence="10">The sequence shown here is derived from an EMBL/GenBank/DDBJ whole genome shotgun (WGS) entry which is preliminary data.</text>
</comment>
<sequence>MRVLLIEDDVILGEAIRDHVVMQGHGVDWVKRLDEAALALDAVPYELLLLDLNLPDGLGLTFLKTLRKKGNEVPVIIVTAQDQVAMRIVGLDSGADDYLVKPFDLAELRARLSAVARRYAGAPNPELTIGDVTLDLTRKHAERGGKPVELTAREWAVLERLLRHKGGIVSKPDIEESLYAFGAEVESNTVEVYVSRLRKKIGAGAITTVRGLGYKAGA</sequence>
<proteinExistence type="predicted"/>
<organism evidence="10 11">
    <name type="scientific">Roseibium sediminicola</name>
    <dbReference type="NCBI Taxonomy" id="2933272"/>
    <lineage>
        <taxon>Bacteria</taxon>
        <taxon>Pseudomonadati</taxon>
        <taxon>Pseudomonadota</taxon>
        <taxon>Alphaproteobacteria</taxon>
        <taxon>Hyphomicrobiales</taxon>
        <taxon>Stappiaceae</taxon>
        <taxon>Roseibium</taxon>
    </lineage>
</organism>
<dbReference type="PROSITE" id="PS51755">
    <property type="entry name" value="OMPR_PHOB"/>
    <property type="match status" value="1"/>
</dbReference>
<protein>
    <submittedName>
        <fullName evidence="10">Response regulator transcription factor</fullName>
    </submittedName>
</protein>
<dbReference type="Gene3D" id="1.10.10.10">
    <property type="entry name" value="Winged helix-like DNA-binding domain superfamily/Winged helix DNA-binding domain"/>
    <property type="match status" value="1"/>
</dbReference>
<evidence type="ECO:0000256" key="7">
    <source>
        <dbReference type="PROSITE-ProRule" id="PRU01091"/>
    </source>
</evidence>
<dbReference type="CDD" id="cd00383">
    <property type="entry name" value="trans_reg_C"/>
    <property type="match status" value="1"/>
</dbReference>
<feature type="DNA-binding region" description="OmpR/PhoB-type" evidence="7">
    <location>
        <begin position="124"/>
        <end position="218"/>
    </location>
</feature>
<reference evidence="10" key="1">
    <citation type="submission" date="2022-04" db="EMBL/GenBank/DDBJ databases">
        <title>Roseibium sp. CAU 1639 isolated from mud.</title>
        <authorList>
            <person name="Kim W."/>
        </authorList>
    </citation>
    <scope>NUCLEOTIDE SEQUENCE</scope>
    <source>
        <strain evidence="10">CAU 1639</strain>
    </source>
</reference>
<dbReference type="PANTHER" id="PTHR48111:SF1">
    <property type="entry name" value="TWO-COMPONENT RESPONSE REGULATOR ORR33"/>
    <property type="match status" value="1"/>
</dbReference>
<dbReference type="SUPFAM" id="SSF52172">
    <property type="entry name" value="CheY-like"/>
    <property type="match status" value="1"/>
</dbReference>
<feature type="modified residue" description="4-aspartylphosphate" evidence="6">
    <location>
        <position position="51"/>
    </location>
</feature>
<dbReference type="InterPro" id="IPR039420">
    <property type="entry name" value="WalR-like"/>
</dbReference>
<dbReference type="Gene3D" id="3.40.50.2300">
    <property type="match status" value="1"/>
</dbReference>
<dbReference type="PANTHER" id="PTHR48111">
    <property type="entry name" value="REGULATOR OF RPOS"/>
    <property type="match status" value="1"/>
</dbReference>
<keyword evidence="11" id="KW-1185">Reference proteome</keyword>
<dbReference type="SMART" id="SM00448">
    <property type="entry name" value="REC"/>
    <property type="match status" value="1"/>
</dbReference>
<keyword evidence="3" id="KW-0805">Transcription regulation</keyword>
<evidence type="ECO:0000256" key="4">
    <source>
        <dbReference type="ARBA" id="ARBA00023125"/>
    </source>
</evidence>
<dbReference type="Pfam" id="PF00072">
    <property type="entry name" value="Response_reg"/>
    <property type="match status" value="1"/>
</dbReference>
<dbReference type="Proteomes" id="UP001431221">
    <property type="component" value="Unassembled WGS sequence"/>
</dbReference>
<keyword evidence="4 7" id="KW-0238">DNA-binding</keyword>
<keyword evidence="1 6" id="KW-0597">Phosphoprotein</keyword>
<gene>
    <name evidence="10" type="ORF">M0H32_21100</name>
</gene>
<dbReference type="InterPro" id="IPR036388">
    <property type="entry name" value="WH-like_DNA-bd_sf"/>
</dbReference>
<evidence type="ECO:0000256" key="1">
    <source>
        <dbReference type="ARBA" id="ARBA00022553"/>
    </source>
</evidence>
<evidence type="ECO:0000256" key="3">
    <source>
        <dbReference type="ARBA" id="ARBA00023015"/>
    </source>
</evidence>
<dbReference type="PROSITE" id="PS50110">
    <property type="entry name" value="RESPONSE_REGULATORY"/>
    <property type="match status" value="1"/>
</dbReference>
<feature type="domain" description="Response regulatory" evidence="8">
    <location>
        <begin position="2"/>
        <end position="116"/>
    </location>
</feature>
<dbReference type="SMART" id="SM00862">
    <property type="entry name" value="Trans_reg_C"/>
    <property type="match status" value="1"/>
</dbReference>
<evidence type="ECO:0000313" key="10">
    <source>
        <dbReference type="EMBL" id="MCK7614674.1"/>
    </source>
</evidence>
<evidence type="ECO:0000256" key="2">
    <source>
        <dbReference type="ARBA" id="ARBA00023012"/>
    </source>
</evidence>
<dbReference type="RefSeq" id="WP_248157388.1">
    <property type="nucleotide sequence ID" value="NZ_JALNMJ010000017.1"/>
</dbReference>
<evidence type="ECO:0000256" key="6">
    <source>
        <dbReference type="PROSITE-ProRule" id="PRU00169"/>
    </source>
</evidence>
<dbReference type="InterPro" id="IPR011006">
    <property type="entry name" value="CheY-like_superfamily"/>
</dbReference>
<feature type="domain" description="OmpR/PhoB-type" evidence="9">
    <location>
        <begin position="124"/>
        <end position="218"/>
    </location>
</feature>
<evidence type="ECO:0000313" key="11">
    <source>
        <dbReference type="Proteomes" id="UP001431221"/>
    </source>
</evidence>
<dbReference type="InterPro" id="IPR001867">
    <property type="entry name" value="OmpR/PhoB-type_DNA-bd"/>
</dbReference>
<dbReference type="EMBL" id="JALNMJ010000017">
    <property type="protein sequence ID" value="MCK7614674.1"/>
    <property type="molecule type" value="Genomic_DNA"/>
</dbReference>
<evidence type="ECO:0000256" key="5">
    <source>
        <dbReference type="ARBA" id="ARBA00023163"/>
    </source>
</evidence>